<reference evidence="2 3" key="1">
    <citation type="submission" date="2018-10" db="EMBL/GenBank/DDBJ databases">
        <title>Fifty Aureobasidium pullulans genomes reveal a recombining polyextremotolerant generalist.</title>
        <authorList>
            <person name="Gostincar C."/>
            <person name="Turk M."/>
            <person name="Zajc J."/>
            <person name="Gunde-Cimerman N."/>
        </authorList>
    </citation>
    <scope>NUCLEOTIDE SEQUENCE [LARGE SCALE GENOMIC DNA]</scope>
    <source>
        <strain evidence="2 3">EXF-6604</strain>
    </source>
</reference>
<feature type="compositionally biased region" description="Acidic residues" evidence="1">
    <location>
        <begin position="190"/>
        <end position="205"/>
    </location>
</feature>
<proteinExistence type="predicted"/>
<name>A0A4S9JRD9_AURPU</name>
<comment type="caution">
    <text evidence="2">The sequence shown here is derived from an EMBL/GenBank/DDBJ whole genome shotgun (WGS) entry which is preliminary data.</text>
</comment>
<organism evidence="2 3">
    <name type="scientific">Aureobasidium pullulans</name>
    <name type="common">Black yeast</name>
    <name type="synonym">Pullularia pullulans</name>
    <dbReference type="NCBI Taxonomy" id="5580"/>
    <lineage>
        <taxon>Eukaryota</taxon>
        <taxon>Fungi</taxon>
        <taxon>Dikarya</taxon>
        <taxon>Ascomycota</taxon>
        <taxon>Pezizomycotina</taxon>
        <taxon>Dothideomycetes</taxon>
        <taxon>Dothideomycetidae</taxon>
        <taxon>Dothideales</taxon>
        <taxon>Saccotheciaceae</taxon>
        <taxon>Aureobasidium</taxon>
    </lineage>
</organism>
<evidence type="ECO:0000313" key="3">
    <source>
        <dbReference type="Proteomes" id="UP000306584"/>
    </source>
</evidence>
<protein>
    <submittedName>
        <fullName evidence="2">Uncharacterized protein</fullName>
    </submittedName>
</protein>
<dbReference type="EMBL" id="QZBD01000821">
    <property type="protein sequence ID" value="THY04815.1"/>
    <property type="molecule type" value="Genomic_DNA"/>
</dbReference>
<gene>
    <name evidence="2" type="ORF">D6D01_10067</name>
</gene>
<evidence type="ECO:0000313" key="2">
    <source>
        <dbReference type="EMBL" id="THY04815.1"/>
    </source>
</evidence>
<feature type="region of interest" description="Disordered" evidence="1">
    <location>
        <begin position="176"/>
        <end position="205"/>
    </location>
</feature>
<accession>A0A4S9JRD9</accession>
<sequence>MEKIKTDWDAKQKQHEEELHTLAAELKKADQTGWWKVTNWLRHLAKSNLKHLAYCIRLPDKREEPVLVQAAELVDLFLEQCVKGLDSLPKQTKRQLRCAKEADLDPRPFSRLQTRTSQEIYTRYWKRLIVYALRVWKSGEEKGETQEEEDEKVCNNEESEYIGDLDYITTLTSTSSLIETDTEDARREDDADNSVNDDDDDSDTETAIEADEQQNQSNENQNNVDRFLDARRLFPWRQGQRDLAARVWHSIESNAPVKDQVLAIRQFSKSFIFQTLYADPFKSPLVHFLAVLGINEETNRLRTANDFSYILAGIVYDMRVIGVELLLPAEMRSRQKEGAHAHFKEERKKYLADANNSVMSELLSLLAYAKNVAYQHLNTAVASWADKDKKQVMEYRGKRIRLDKFRNMIDGSVNDAEKLLWEKLMWTTEEHRRFNIDLDRIEDNVSDRNRNHNFINSKENAHMFKSTGVRWMLDRMDTSKQGSKILREDGKWDEARVKTYLSAVEKFRQLLLFCVHVSSGQPARGPEITSMRFKNGMLQDRNIFIIGGQFTTVTRYHKS</sequence>
<dbReference type="Proteomes" id="UP000306584">
    <property type="component" value="Unassembled WGS sequence"/>
</dbReference>
<evidence type="ECO:0000256" key="1">
    <source>
        <dbReference type="SAM" id="MobiDB-lite"/>
    </source>
</evidence>
<dbReference type="AlphaFoldDB" id="A0A4S9JRD9"/>